<gene>
    <name evidence="1" type="ORF">GCM10025780_17630</name>
</gene>
<dbReference type="Proteomes" id="UP001501295">
    <property type="component" value="Unassembled WGS sequence"/>
</dbReference>
<comment type="caution">
    <text evidence="1">The sequence shown here is derived from an EMBL/GenBank/DDBJ whole genome shotgun (WGS) entry which is preliminary data.</text>
</comment>
<evidence type="ECO:0000313" key="1">
    <source>
        <dbReference type="EMBL" id="GAA4673771.1"/>
    </source>
</evidence>
<keyword evidence="2" id="KW-1185">Reference proteome</keyword>
<dbReference type="RefSeq" id="WP_345375473.1">
    <property type="nucleotide sequence ID" value="NZ_BAABLM010000003.1"/>
</dbReference>
<name>A0ABP8VY29_9MICO</name>
<reference evidence="2" key="1">
    <citation type="journal article" date="2019" name="Int. J. Syst. Evol. Microbiol.">
        <title>The Global Catalogue of Microorganisms (GCM) 10K type strain sequencing project: providing services to taxonomists for standard genome sequencing and annotation.</title>
        <authorList>
            <consortium name="The Broad Institute Genomics Platform"/>
            <consortium name="The Broad Institute Genome Sequencing Center for Infectious Disease"/>
            <person name="Wu L."/>
            <person name="Ma J."/>
        </authorList>
    </citation>
    <scope>NUCLEOTIDE SEQUENCE [LARGE SCALE GENOMIC DNA]</scope>
    <source>
        <strain evidence="2">JCM 18956</strain>
    </source>
</reference>
<evidence type="ECO:0000313" key="2">
    <source>
        <dbReference type="Proteomes" id="UP001501295"/>
    </source>
</evidence>
<evidence type="ECO:0008006" key="3">
    <source>
        <dbReference type="Google" id="ProtNLM"/>
    </source>
</evidence>
<accession>A0ABP8VY29</accession>
<sequence length="285" mass="30658">MSHRSTIGLEFFGVRLKVSCAPTDVLDIRYLYSEFVADVLEADLLVDLTCVDWPSRGFFSSLLAKDGLAKRLVIKPTRAGSGMAGDSTFSDWSDIPSPFPPLFHSNLWLRFATTPGAVVRLASGALLLLVGANYVGKTSTAIALCGLGAELVTDNLAIFDIETTNVQTYETPLGFRRDSLRDRIPLFDSREHRTTVSPDTGLVGLLAPIDVLGGHNAAGGPVDHVVVLRRGDGMGSSRRPSPDLPWFTGKNGFSQSQVLPKTSLIITTTNGTSPDATAKFILDHL</sequence>
<organism evidence="1 2">
    <name type="scientific">Frondihabitans cladoniiphilus</name>
    <dbReference type="NCBI Taxonomy" id="715785"/>
    <lineage>
        <taxon>Bacteria</taxon>
        <taxon>Bacillati</taxon>
        <taxon>Actinomycetota</taxon>
        <taxon>Actinomycetes</taxon>
        <taxon>Micrococcales</taxon>
        <taxon>Microbacteriaceae</taxon>
        <taxon>Frondihabitans</taxon>
    </lineage>
</organism>
<proteinExistence type="predicted"/>
<dbReference type="EMBL" id="BAABLM010000003">
    <property type="protein sequence ID" value="GAA4673771.1"/>
    <property type="molecule type" value="Genomic_DNA"/>
</dbReference>
<dbReference type="SUPFAM" id="SSF53795">
    <property type="entry name" value="PEP carboxykinase-like"/>
    <property type="match status" value="1"/>
</dbReference>
<protein>
    <recommendedName>
        <fullName evidence="3">Hpr(Ser) kinase/phosphatase</fullName>
    </recommendedName>
</protein>